<dbReference type="EMBL" id="CP031517">
    <property type="protein sequence ID" value="QOS39407.1"/>
    <property type="molecule type" value="Genomic_DNA"/>
</dbReference>
<protein>
    <submittedName>
        <fullName evidence="2">XRE family transcriptional regulator</fullName>
    </submittedName>
</protein>
<dbReference type="InterPro" id="IPR001387">
    <property type="entry name" value="Cro/C1-type_HTH"/>
</dbReference>
<reference evidence="2 3" key="1">
    <citation type="submission" date="2018-08" db="EMBL/GenBank/DDBJ databases">
        <title>The first complete genome of Treponema rectale (CHPAT), a commensal spirochete of the bovine rectum.</title>
        <authorList>
            <person name="Staton G.J."/>
            <person name="Clegg S.R."/>
            <person name="Carter S.D."/>
            <person name="Radford A.D."/>
            <person name="Darby A."/>
            <person name="Hall N."/>
            <person name="Birtles R.J."/>
            <person name="Evans N.J."/>
        </authorList>
    </citation>
    <scope>NUCLEOTIDE SEQUENCE [LARGE SCALE GENOMIC DNA]</scope>
    <source>
        <strain evidence="2 3">CHPA</strain>
    </source>
</reference>
<name>A0A7M1XJ32_9SPIR</name>
<sequence>MLSRFPSINLKKTGQKISFLMEKNHLSVRDLQEAFGFDYPQAIYKWLRGQSLPSPDNLVVLAVLFHTLVDNILVIDK</sequence>
<dbReference type="GO" id="GO:0003677">
    <property type="term" value="F:DNA binding"/>
    <property type="evidence" value="ECO:0007669"/>
    <property type="project" value="InterPro"/>
</dbReference>
<evidence type="ECO:0000313" key="2">
    <source>
        <dbReference type="EMBL" id="QOS39407.1"/>
    </source>
</evidence>
<evidence type="ECO:0000259" key="1">
    <source>
        <dbReference type="PROSITE" id="PS50943"/>
    </source>
</evidence>
<dbReference type="PROSITE" id="PS50943">
    <property type="entry name" value="HTH_CROC1"/>
    <property type="match status" value="1"/>
</dbReference>
<proteinExistence type="predicted"/>
<feature type="domain" description="HTH cro/C1-type" evidence="1">
    <location>
        <begin position="17"/>
        <end position="72"/>
    </location>
</feature>
<dbReference type="Gene3D" id="1.10.260.40">
    <property type="entry name" value="lambda repressor-like DNA-binding domains"/>
    <property type="match status" value="1"/>
</dbReference>
<dbReference type="KEGG" id="trc:DYE49_02620"/>
<dbReference type="InterPro" id="IPR010982">
    <property type="entry name" value="Lambda_DNA-bd_dom_sf"/>
</dbReference>
<gene>
    <name evidence="2" type="ORF">DYE49_02620</name>
</gene>
<accession>A0A7M1XJ32</accession>
<dbReference type="SUPFAM" id="SSF47413">
    <property type="entry name" value="lambda repressor-like DNA-binding domains"/>
    <property type="match status" value="1"/>
</dbReference>
<dbReference type="AlphaFoldDB" id="A0A7M1XJ32"/>
<dbReference type="Proteomes" id="UP000593591">
    <property type="component" value="Chromosome"/>
</dbReference>
<evidence type="ECO:0000313" key="3">
    <source>
        <dbReference type="Proteomes" id="UP000593591"/>
    </source>
</evidence>
<organism evidence="2 3">
    <name type="scientific">Treponema rectale</name>
    <dbReference type="NCBI Taxonomy" id="744512"/>
    <lineage>
        <taxon>Bacteria</taxon>
        <taxon>Pseudomonadati</taxon>
        <taxon>Spirochaetota</taxon>
        <taxon>Spirochaetia</taxon>
        <taxon>Spirochaetales</taxon>
        <taxon>Treponemataceae</taxon>
        <taxon>Treponema</taxon>
    </lineage>
</organism>